<keyword evidence="2 5" id="KW-0378">Hydrolase</keyword>
<evidence type="ECO:0000256" key="2">
    <source>
        <dbReference type="ARBA" id="ARBA00022801"/>
    </source>
</evidence>
<dbReference type="InterPro" id="IPR011650">
    <property type="entry name" value="Peptidase_M20_dimer"/>
</dbReference>
<evidence type="ECO:0000256" key="3">
    <source>
        <dbReference type="PIRSR" id="PIRSR005962-1"/>
    </source>
</evidence>
<keyword evidence="3" id="KW-0479">Metal-binding</keyword>
<dbReference type="InterPro" id="IPR002933">
    <property type="entry name" value="Peptidase_M20"/>
</dbReference>
<feature type="binding site" evidence="3">
    <location>
        <position position="361"/>
    </location>
    <ligand>
        <name>Mn(2+)</name>
        <dbReference type="ChEBI" id="CHEBI:29035"/>
        <label>2</label>
    </ligand>
</feature>
<dbReference type="InterPro" id="IPR017439">
    <property type="entry name" value="Amidohydrolase"/>
</dbReference>
<evidence type="ECO:0000313" key="5">
    <source>
        <dbReference type="EMBL" id="SFM10866.1"/>
    </source>
</evidence>
<dbReference type="STRING" id="1123291.SAMN04490355_104135"/>
<feature type="binding site" evidence="3">
    <location>
        <position position="101"/>
    </location>
    <ligand>
        <name>Mn(2+)</name>
        <dbReference type="ChEBI" id="CHEBI:29035"/>
        <label>2</label>
    </ligand>
</feature>
<evidence type="ECO:0000259" key="4">
    <source>
        <dbReference type="Pfam" id="PF07687"/>
    </source>
</evidence>
<dbReference type="RefSeq" id="WP_090941042.1">
    <property type="nucleotide sequence ID" value="NZ_FOTS01000041.1"/>
</dbReference>
<keyword evidence="6" id="KW-1185">Reference proteome</keyword>
<comment type="cofactor">
    <cofactor evidence="3">
        <name>Mn(2+)</name>
        <dbReference type="ChEBI" id="CHEBI:29035"/>
    </cofactor>
    <text evidence="3">The Mn(2+) ion enhances activity.</text>
</comment>
<evidence type="ECO:0000256" key="1">
    <source>
        <dbReference type="ARBA" id="ARBA00006153"/>
    </source>
</evidence>
<reference evidence="6" key="1">
    <citation type="submission" date="2016-10" db="EMBL/GenBank/DDBJ databases">
        <authorList>
            <person name="Varghese N."/>
            <person name="Submissions S."/>
        </authorList>
    </citation>
    <scope>NUCLEOTIDE SEQUENCE [LARGE SCALE GENOMIC DNA]</scope>
    <source>
        <strain evidence="6">DSM 13327</strain>
    </source>
</reference>
<gene>
    <name evidence="5" type="ORF">SAMN04490355_104135</name>
</gene>
<feature type="binding site" evidence="3">
    <location>
        <position position="103"/>
    </location>
    <ligand>
        <name>Mn(2+)</name>
        <dbReference type="ChEBI" id="CHEBI:29035"/>
        <label>2</label>
    </ligand>
</feature>
<dbReference type="GO" id="GO:0046872">
    <property type="term" value="F:metal ion binding"/>
    <property type="evidence" value="ECO:0007669"/>
    <property type="project" value="UniProtKB-KW"/>
</dbReference>
<dbReference type="SUPFAM" id="SSF55031">
    <property type="entry name" value="Bacterial exopeptidase dimerisation domain"/>
    <property type="match status" value="1"/>
</dbReference>
<dbReference type="Pfam" id="PF01546">
    <property type="entry name" value="Peptidase_M20"/>
    <property type="match status" value="1"/>
</dbReference>
<feature type="binding site" evidence="3">
    <location>
        <position position="137"/>
    </location>
    <ligand>
        <name>Mn(2+)</name>
        <dbReference type="ChEBI" id="CHEBI:29035"/>
        <label>2</label>
    </ligand>
</feature>
<dbReference type="FunFam" id="3.30.70.360:FF:000014">
    <property type="entry name" value="N-acyl-L-amino acid amidohydrolase"/>
    <property type="match status" value="1"/>
</dbReference>
<name>A0A1I4N6A6_9FIRM</name>
<dbReference type="InterPro" id="IPR036264">
    <property type="entry name" value="Bact_exopeptidase_dim_dom"/>
</dbReference>
<evidence type="ECO:0000313" key="6">
    <source>
        <dbReference type="Proteomes" id="UP000199520"/>
    </source>
</evidence>
<dbReference type="SUPFAM" id="SSF53187">
    <property type="entry name" value="Zn-dependent exopeptidases"/>
    <property type="match status" value="1"/>
</dbReference>
<feature type="binding site" evidence="3">
    <location>
        <position position="162"/>
    </location>
    <ligand>
        <name>Mn(2+)</name>
        <dbReference type="ChEBI" id="CHEBI:29035"/>
        <label>2</label>
    </ligand>
</feature>
<dbReference type="PANTHER" id="PTHR11014:SF63">
    <property type="entry name" value="METALLOPEPTIDASE, PUTATIVE (AFU_ORTHOLOGUE AFUA_6G09600)-RELATED"/>
    <property type="match status" value="1"/>
</dbReference>
<dbReference type="GO" id="GO:0016787">
    <property type="term" value="F:hydrolase activity"/>
    <property type="evidence" value="ECO:0007669"/>
    <property type="project" value="UniProtKB-KW"/>
</dbReference>
<dbReference type="OrthoDB" id="9776731at2"/>
<keyword evidence="3" id="KW-0464">Manganese</keyword>
<proteinExistence type="inferred from homology"/>
<dbReference type="EMBL" id="FOTS01000041">
    <property type="protein sequence ID" value="SFM10866.1"/>
    <property type="molecule type" value="Genomic_DNA"/>
</dbReference>
<sequence>MRIIKDIVEKHYDSIVSLRRHFHTYPELSAQEFNTQQRIMEELSALGLTPRKIAGTGVIAQLHGALPGKTIAIRADIDALELQDECGKSYQSQNPGVCHACGHDGHTAMLIGAAKTLVELKDHLAGTIIFLFQPSEECFPGGAVLMVQEGALTDVDAIIGTHLWQSLSAGTSGISYNRMMASPDSFTITIKGRGGHGSMPHQTIDAILVASQIVTALHTIVSRNIDPLEQAVLSIGSFKSGDTFNIIPDTAVLIGTVRSFSLEIKKIVFERIEQIVSGICLSAGATFQIEKQLGFPPVINNPKIAEAFANASVETLGAENTLTIDPVMGGEDFSVYLEKIPGAFIFIGTGNKDKGIIYPQHHPKFDIDEKALAYGTETMVRAAMKLSSSL</sequence>
<comment type="similarity">
    <text evidence="1">Belongs to the peptidase M20 family.</text>
</comment>
<dbReference type="Proteomes" id="UP000199520">
    <property type="component" value="Unassembled WGS sequence"/>
</dbReference>
<dbReference type="Gene3D" id="3.40.630.10">
    <property type="entry name" value="Zn peptidases"/>
    <property type="match status" value="1"/>
</dbReference>
<feature type="domain" description="Peptidase M20 dimerisation" evidence="4">
    <location>
        <begin position="185"/>
        <end position="277"/>
    </location>
</feature>
<organism evidence="5 6">
    <name type="scientific">Pelosinus propionicus DSM 13327</name>
    <dbReference type="NCBI Taxonomy" id="1123291"/>
    <lineage>
        <taxon>Bacteria</taxon>
        <taxon>Bacillati</taxon>
        <taxon>Bacillota</taxon>
        <taxon>Negativicutes</taxon>
        <taxon>Selenomonadales</taxon>
        <taxon>Sporomusaceae</taxon>
        <taxon>Pelosinus</taxon>
    </lineage>
</organism>
<dbReference type="Gene3D" id="3.30.70.360">
    <property type="match status" value="1"/>
</dbReference>
<dbReference type="PANTHER" id="PTHR11014">
    <property type="entry name" value="PEPTIDASE M20 FAMILY MEMBER"/>
    <property type="match status" value="1"/>
</dbReference>
<protein>
    <submittedName>
        <fullName evidence="5">Amidohydrolase</fullName>
    </submittedName>
</protein>
<dbReference type="NCBIfam" id="TIGR01891">
    <property type="entry name" value="amidohydrolases"/>
    <property type="match status" value="1"/>
</dbReference>
<dbReference type="Pfam" id="PF07687">
    <property type="entry name" value="M20_dimer"/>
    <property type="match status" value="1"/>
</dbReference>
<dbReference type="PIRSF" id="PIRSF005962">
    <property type="entry name" value="Pept_M20D_amidohydro"/>
    <property type="match status" value="1"/>
</dbReference>
<dbReference type="AlphaFoldDB" id="A0A1I4N6A6"/>
<accession>A0A1I4N6A6</accession>